<dbReference type="EMBL" id="CP014206">
    <property type="protein sequence ID" value="AMK11297.1"/>
    <property type="molecule type" value="Genomic_DNA"/>
</dbReference>
<proteinExistence type="predicted"/>
<feature type="transmembrane region" description="Helical" evidence="1">
    <location>
        <begin position="6"/>
        <end position="23"/>
    </location>
</feature>
<dbReference type="AlphaFoldDB" id="A0A126QNA4"/>
<dbReference type="Pfam" id="PF10066">
    <property type="entry name" value="DUF2304"/>
    <property type="match status" value="1"/>
</dbReference>
<evidence type="ECO:0000313" key="3">
    <source>
        <dbReference type="EMBL" id="TDT85555.1"/>
    </source>
</evidence>
<evidence type="ECO:0000256" key="1">
    <source>
        <dbReference type="SAM" id="Phobius"/>
    </source>
</evidence>
<dbReference type="OrthoDB" id="5457878at2"/>
<evidence type="ECO:0000313" key="2">
    <source>
        <dbReference type="EMBL" id="AMK11297.1"/>
    </source>
</evidence>
<feature type="transmembrane region" description="Helical" evidence="1">
    <location>
        <begin position="35"/>
        <end position="55"/>
    </location>
</feature>
<feature type="transmembrane region" description="Helical" evidence="1">
    <location>
        <begin position="67"/>
        <end position="86"/>
    </location>
</feature>
<evidence type="ECO:0000313" key="5">
    <source>
        <dbReference type="Proteomes" id="UP000295506"/>
    </source>
</evidence>
<dbReference type="Proteomes" id="UP000295506">
    <property type="component" value="Unassembled WGS sequence"/>
</dbReference>
<dbReference type="Proteomes" id="UP000055611">
    <property type="component" value="Chromosome"/>
</dbReference>
<keyword evidence="1" id="KW-1133">Transmembrane helix</keyword>
<reference evidence="3 5" key="2">
    <citation type="submission" date="2019-03" db="EMBL/GenBank/DDBJ databases">
        <title>Genomic Encyclopedia of Type Strains, Phase IV (KMG-IV): sequencing the most valuable type-strain genomes for metagenomic binning, comparative biology and taxonomic classification.</title>
        <authorList>
            <person name="Goeker M."/>
        </authorList>
    </citation>
    <scope>NUCLEOTIDE SEQUENCE [LARGE SCALE GENOMIC DNA]</scope>
    <source>
        <strain evidence="3 5">DSM 101483</strain>
    </source>
</reference>
<keyword evidence="1" id="KW-0812">Transmembrane</keyword>
<dbReference type="KEGG" id="dej:AWY79_09290"/>
<organism evidence="3 5">
    <name type="scientific">Pseudodesulfovibrio indicus</name>
    <dbReference type="NCBI Taxonomy" id="1716143"/>
    <lineage>
        <taxon>Bacteria</taxon>
        <taxon>Pseudomonadati</taxon>
        <taxon>Thermodesulfobacteriota</taxon>
        <taxon>Desulfovibrionia</taxon>
        <taxon>Desulfovibrionales</taxon>
        <taxon>Desulfovibrionaceae</taxon>
    </lineage>
</organism>
<gene>
    <name evidence="2" type="ORF">AWY79_09290</name>
    <name evidence="3" type="ORF">EDC59_11533</name>
</gene>
<dbReference type="InterPro" id="IPR019277">
    <property type="entry name" value="DUF2304"/>
</dbReference>
<keyword evidence="1" id="KW-0472">Membrane</keyword>
<sequence length="126" mass="13990">MTQANLAAAVIALSFAVVILLLVRRQRLGSWQILWWLAAACGMAVLGLFPSVADWAGERLGIHYPPVLPIVVALCLLFVKVLTMDLERTRQERRLRILAQKLAGVEARLHDLEHPSPGDSDRDDLT</sequence>
<reference evidence="2 4" key="1">
    <citation type="journal article" date="2016" name="Front. Microbiol.">
        <title>Genome Sequence of the Piezophilic, Mesophilic Sulfate-Reducing Bacterium Desulfovibrio indicus J2T.</title>
        <authorList>
            <person name="Cao J."/>
            <person name="Maignien L."/>
            <person name="Shao Z."/>
            <person name="Alain K."/>
            <person name="Jebbar M."/>
        </authorList>
    </citation>
    <scope>NUCLEOTIDE SEQUENCE [LARGE SCALE GENOMIC DNA]</scope>
    <source>
        <strain evidence="2 4">J2</strain>
    </source>
</reference>
<dbReference type="RefSeq" id="WP_066802789.1">
    <property type="nucleotide sequence ID" value="NZ_CP014206.1"/>
</dbReference>
<accession>A0A126QNA4</accession>
<keyword evidence="4" id="KW-1185">Reference proteome</keyword>
<evidence type="ECO:0008006" key="6">
    <source>
        <dbReference type="Google" id="ProtNLM"/>
    </source>
</evidence>
<evidence type="ECO:0000313" key="4">
    <source>
        <dbReference type="Proteomes" id="UP000055611"/>
    </source>
</evidence>
<protein>
    <recommendedName>
        <fullName evidence="6">DUF2304 domain-containing protein</fullName>
    </recommendedName>
</protein>
<dbReference type="EMBL" id="SOBK01000015">
    <property type="protein sequence ID" value="TDT85555.1"/>
    <property type="molecule type" value="Genomic_DNA"/>
</dbReference>
<name>A0A126QNA4_9BACT</name>